<dbReference type="AlphaFoldDB" id="A0A1Y1XTU9"/>
<gene>
    <name evidence="1" type="ORF">K493DRAFT_71582</name>
</gene>
<evidence type="ECO:0000313" key="2">
    <source>
        <dbReference type="Proteomes" id="UP000193498"/>
    </source>
</evidence>
<name>A0A1Y1XTU9_9FUNG</name>
<dbReference type="Proteomes" id="UP000193498">
    <property type="component" value="Unassembled WGS sequence"/>
</dbReference>
<keyword evidence="2" id="KW-1185">Reference proteome</keyword>
<sequence length="524" mass="59469">MGDIKGARISAVILGRVVYELTVKQNESIMAGAVSTEPPDYSRFPAPTSYLRAVFEGITEASIKLSVASHDSDLTKSILTLLHSCTLLESPIPPVNWYPLHSLANASLDLQKECIQFAATHCLYSSSLVEYIISLIRKSVAEHVHPEIQALLFSPRVLGQLLSISGLVCAKGKITWEKRERRASADLKKVVLPASRVLELLEILVRGLFEMRKDQVLRRQFLTTLGDYLQEYPQHANQVSSEVAGLYKDLLNLLRPVYVQLADPDTVEEELVIQEMVRCTLFSLQDVNDHSSLEPANLRKYVLSVCTLVELQRAETVSSLVTILKLALKDHKRDTRRTFLYILRTLYTTSQDSSEQLDWIVRVLDILIILSSDGMSHINLDILCSGMAWILGGVLLMWWDSSTSTPATLPDSEKWFKYLEEREYTWVPRYQEWLCRDARELIIQQTSFLLPQVILDATPRQRVQQQIIKRLITLLTTTVSASQHSTFAQVQIVLRQILEQVKVCINVEDHWILIASLNELSKTS</sequence>
<accession>A0A1Y1XTU9</accession>
<dbReference type="InParanoid" id="A0A1Y1XTU9"/>
<reference evidence="1 2" key="1">
    <citation type="submission" date="2016-07" db="EMBL/GenBank/DDBJ databases">
        <title>Pervasive Adenine N6-methylation of Active Genes in Fungi.</title>
        <authorList>
            <consortium name="DOE Joint Genome Institute"/>
            <person name="Mondo S.J."/>
            <person name="Dannebaum R.O."/>
            <person name="Kuo R.C."/>
            <person name="Labutti K."/>
            <person name="Haridas S."/>
            <person name="Kuo A."/>
            <person name="Salamov A."/>
            <person name="Ahrendt S.R."/>
            <person name="Lipzen A."/>
            <person name="Sullivan W."/>
            <person name="Andreopoulos W.B."/>
            <person name="Clum A."/>
            <person name="Lindquist E."/>
            <person name="Daum C."/>
            <person name="Ramamoorthy G.K."/>
            <person name="Gryganskyi A."/>
            <person name="Culley D."/>
            <person name="Magnuson J.K."/>
            <person name="James T.Y."/>
            <person name="O'Malley M.A."/>
            <person name="Stajich J.E."/>
            <person name="Spatafora J.W."/>
            <person name="Visel A."/>
            <person name="Grigoriev I.V."/>
        </authorList>
    </citation>
    <scope>NUCLEOTIDE SEQUENCE [LARGE SCALE GENOMIC DNA]</scope>
    <source>
        <strain evidence="1 2">CBS 931.73</strain>
    </source>
</reference>
<dbReference type="STRING" id="1314790.A0A1Y1XTU9"/>
<evidence type="ECO:0000313" key="1">
    <source>
        <dbReference type="EMBL" id="ORX89105.1"/>
    </source>
</evidence>
<protein>
    <submittedName>
        <fullName evidence="1">Uncharacterized protein</fullName>
    </submittedName>
</protein>
<organism evidence="1 2">
    <name type="scientific">Basidiobolus meristosporus CBS 931.73</name>
    <dbReference type="NCBI Taxonomy" id="1314790"/>
    <lineage>
        <taxon>Eukaryota</taxon>
        <taxon>Fungi</taxon>
        <taxon>Fungi incertae sedis</taxon>
        <taxon>Zoopagomycota</taxon>
        <taxon>Entomophthoromycotina</taxon>
        <taxon>Basidiobolomycetes</taxon>
        <taxon>Basidiobolales</taxon>
        <taxon>Basidiobolaceae</taxon>
        <taxon>Basidiobolus</taxon>
    </lineage>
</organism>
<dbReference type="OrthoDB" id="6125419at2759"/>
<comment type="caution">
    <text evidence="1">The sequence shown here is derived from an EMBL/GenBank/DDBJ whole genome shotgun (WGS) entry which is preliminary data.</text>
</comment>
<proteinExistence type="predicted"/>
<dbReference type="EMBL" id="MCFE01000475">
    <property type="protein sequence ID" value="ORX89105.1"/>
    <property type="molecule type" value="Genomic_DNA"/>
</dbReference>